<feature type="domain" description="MRH" evidence="9">
    <location>
        <begin position="21"/>
        <end position="158"/>
    </location>
</feature>
<reference evidence="10" key="1">
    <citation type="submission" date="2021-02" db="EMBL/GenBank/DDBJ databases">
        <authorList>
            <person name="Nowell W R."/>
        </authorList>
    </citation>
    <scope>NUCLEOTIDE SEQUENCE</scope>
</reference>
<evidence type="ECO:0000256" key="6">
    <source>
        <dbReference type="ARBA" id="ARBA00023136"/>
    </source>
</evidence>
<comment type="caution">
    <text evidence="10">The sequence shown here is derived from an EMBL/GenBank/DDBJ whole genome shotgun (WGS) entry which is preliminary data.</text>
</comment>
<evidence type="ECO:0000256" key="7">
    <source>
        <dbReference type="ARBA" id="ARBA00023157"/>
    </source>
</evidence>
<gene>
    <name evidence="10" type="ORF">JBS370_LOCUS17288</name>
</gene>
<dbReference type="GO" id="GO:0010008">
    <property type="term" value="C:endosome membrane"/>
    <property type="evidence" value="ECO:0007669"/>
    <property type="project" value="UniProtKB-SubCell"/>
</dbReference>
<keyword evidence="6" id="KW-0472">Membrane</keyword>
<dbReference type="InterPro" id="IPR044865">
    <property type="entry name" value="MRH_dom"/>
</dbReference>
<dbReference type="PANTHER" id="PTHR15071:SF0">
    <property type="entry name" value="MANNOSE 6-PHOSPHATE RECEPTOR-LIKE PROTEIN 1"/>
    <property type="match status" value="1"/>
</dbReference>
<dbReference type="PROSITE" id="PS51914">
    <property type="entry name" value="MRH"/>
    <property type="match status" value="1"/>
</dbReference>
<feature type="chain" id="PRO_5032389494" description="MRH domain-containing protein" evidence="8">
    <location>
        <begin position="20"/>
        <end position="353"/>
    </location>
</feature>
<dbReference type="PANTHER" id="PTHR15071">
    <property type="entry name" value="MANNOSE-6-PHOSPHATE RECEPTOR FAMILY MEMBER"/>
    <property type="match status" value="1"/>
</dbReference>
<feature type="signal peptide" evidence="8">
    <location>
        <begin position="1"/>
        <end position="19"/>
    </location>
</feature>
<keyword evidence="3" id="KW-0812">Transmembrane</keyword>
<evidence type="ECO:0000256" key="2">
    <source>
        <dbReference type="ARBA" id="ARBA00022448"/>
    </source>
</evidence>
<keyword evidence="7" id="KW-1015">Disulfide bond</keyword>
<dbReference type="AlphaFoldDB" id="A0A819DCQ7"/>
<organism evidence="10 11">
    <name type="scientific">Rotaria sordida</name>
    <dbReference type="NCBI Taxonomy" id="392033"/>
    <lineage>
        <taxon>Eukaryota</taxon>
        <taxon>Metazoa</taxon>
        <taxon>Spiralia</taxon>
        <taxon>Gnathifera</taxon>
        <taxon>Rotifera</taxon>
        <taxon>Eurotatoria</taxon>
        <taxon>Bdelloidea</taxon>
        <taxon>Philodinida</taxon>
        <taxon>Philodinidae</taxon>
        <taxon>Rotaria</taxon>
    </lineage>
</organism>
<evidence type="ECO:0000256" key="3">
    <source>
        <dbReference type="ARBA" id="ARBA00022692"/>
    </source>
</evidence>
<dbReference type="InterPro" id="IPR009011">
    <property type="entry name" value="Man6P_isomerase_rcpt-bd_dom_sf"/>
</dbReference>
<name>A0A819DCQ7_9BILA</name>
<evidence type="ECO:0000313" key="11">
    <source>
        <dbReference type="Proteomes" id="UP000663836"/>
    </source>
</evidence>
<evidence type="ECO:0000313" key="10">
    <source>
        <dbReference type="EMBL" id="CAF3834882.1"/>
    </source>
</evidence>
<dbReference type="GO" id="GO:0000139">
    <property type="term" value="C:Golgi membrane"/>
    <property type="evidence" value="ECO:0007669"/>
    <property type="project" value="UniProtKB-SubCell"/>
</dbReference>
<dbReference type="Gene3D" id="2.70.130.10">
    <property type="entry name" value="Mannose-6-phosphate receptor binding domain"/>
    <property type="match status" value="1"/>
</dbReference>
<dbReference type="SUPFAM" id="SSF50911">
    <property type="entry name" value="Mannose 6-phosphate receptor domain"/>
    <property type="match status" value="1"/>
</dbReference>
<proteinExistence type="predicted"/>
<dbReference type="GO" id="GO:0005802">
    <property type="term" value="C:trans-Golgi network"/>
    <property type="evidence" value="ECO:0007669"/>
    <property type="project" value="TreeGrafter"/>
</dbReference>
<sequence>MSWLTIFTSFVVLSSLIIADDPCRYVHPTKGVMDLTSLGRTDGQPAYPDKLSPIESGYKYSYNPCKPFTEQPNCIGVAVCQISMDGKLSFTLGTQDTTKWDPGAGLGISPSVSYSAGEKLVTVILQCATDDTNELEALGEPSINNYRFILTNKCACWDGCATTPTTTTTTTTTTLPPPPPQRNCSINDSVYSSDKQIIQSFPFHVSINPSQPQPSPSSSSYALVDMYGRVIELIIFPNLTDFYSNWKKDLGHHGVHVRLSTELTEVIKRDKQGVRVKLKFRKTHYTAVETAISKTKHAIFTIYKWQSSIFSGTDEHTLETVEEFEELVLCVLPDQAKILLGKTARWIDKFLLC</sequence>
<evidence type="ECO:0000259" key="9">
    <source>
        <dbReference type="PROSITE" id="PS51914"/>
    </source>
</evidence>
<keyword evidence="4 8" id="KW-0732">Signal</keyword>
<keyword evidence="2" id="KW-0813">Transport</keyword>
<dbReference type="EMBL" id="CAJOBD010001831">
    <property type="protein sequence ID" value="CAF3834882.1"/>
    <property type="molecule type" value="Genomic_DNA"/>
</dbReference>
<evidence type="ECO:0000256" key="4">
    <source>
        <dbReference type="ARBA" id="ARBA00022729"/>
    </source>
</evidence>
<accession>A0A819DCQ7</accession>
<comment type="subcellular location">
    <subcellularLocation>
        <location evidence="1">Endomembrane system</location>
    </subcellularLocation>
</comment>
<dbReference type="Proteomes" id="UP000663836">
    <property type="component" value="Unassembled WGS sequence"/>
</dbReference>
<evidence type="ECO:0000256" key="5">
    <source>
        <dbReference type="ARBA" id="ARBA00022989"/>
    </source>
</evidence>
<evidence type="ECO:0000256" key="1">
    <source>
        <dbReference type="ARBA" id="ARBA00004308"/>
    </source>
</evidence>
<keyword evidence="5" id="KW-1133">Transmembrane helix</keyword>
<protein>
    <recommendedName>
        <fullName evidence="9">MRH domain-containing protein</fullName>
    </recommendedName>
</protein>
<evidence type="ECO:0000256" key="8">
    <source>
        <dbReference type="SAM" id="SignalP"/>
    </source>
</evidence>